<gene>
    <name evidence="10" type="ORF">CTOB1V02_LOCUS15749</name>
</gene>
<dbReference type="GO" id="GO:0005948">
    <property type="term" value="C:acetolactate synthase complex"/>
    <property type="evidence" value="ECO:0007669"/>
    <property type="project" value="TreeGrafter"/>
</dbReference>
<dbReference type="InterPro" id="IPR039368">
    <property type="entry name" value="AHAS_TPP"/>
</dbReference>
<dbReference type="Pfam" id="PF02775">
    <property type="entry name" value="TPP_enzyme_C"/>
    <property type="match status" value="1"/>
</dbReference>
<dbReference type="SUPFAM" id="SSF52467">
    <property type="entry name" value="DHS-like NAD/FAD-binding domain"/>
    <property type="match status" value="1"/>
</dbReference>
<comment type="similarity">
    <text evidence="2">Belongs to the TPP enzyme family.</text>
</comment>
<dbReference type="InterPro" id="IPR029035">
    <property type="entry name" value="DHS-like_NAD/FAD-binding_dom"/>
</dbReference>
<name>A0A7R8WTL9_9CRUS</name>
<dbReference type="SUPFAM" id="SSF52518">
    <property type="entry name" value="Thiamin diphosphate-binding fold (THDP-binding)"/>
    <property type="match status" value="1"/>
</dbReference>
<comment type="cofactor">
    <cofactor evidence="1">
        <name>thiamine diphosphate</name>
        <dbReference type="ChEBI" id="CHEBI:58937"/>
    </cofactor>
</comment>
<dbReference type="InterPro" id="IPR045229">
    <property type="entry name" value="TPP_enz"/>
</dbReference>
<dbReference type="InterPro" id="IPR012000">
    <property type="entry name" value="Thiamin_PyroP_enz_cen_dom"/>
</dbReference>
<evidence type="ECO:0000259" key="8">
    <source>
        <dbReference type="Pfam" id="PF00205"/>
    </source>
</evidence>
<dbReference type="GO" id="GO:0009099">
    <property type="term" value="P:L-valine biosynthetic process"/>
    <property type="evidence" value="ECO:0007669"/>
    <property type="project" value="TreeGrafter"/>
</dbReference>
<proteinExistence type="inferred from homology"/>
<dbReference type="AlphaFoldDB" id="A0A7R8WTL9"/>
<comment type="catalytic activity">
    <reaction evidence="6">
        <text>2-hydroxyoctadecanoyl-CoA = heptadecanal + formyl-CoA</text>
        <dbReference type="Rhea" id="RHEA:55196"/>
        <dbReference type="ChEBI" id="CHEBI:57376"/>
        <dbReference type="ChEBI" id="CHEBI:74116"/>
        <dbReference type="ChEBI" id="CHEBI:138631"/>
    </reaction>
    <physiologicalReaction direction="left-to-right" evidence="6">
        <dbReference type="Rhea" id="RHEA:55197"/>
    </physiologicalReaction>
</comment>
<dbReference type="Gene3D" id="3.40.50.1220">
    <property type="entry name" value="TPP-binding domain"/>
    <property type="match status" value="1"/>
</dbReference>
<dbReference type="EMBL" id="OB693914">
    <property type="protein sequence ID" value="CAD7237934.1"/>
    <property type="molecule type" value="Genomic_DNA"/>
</dbReference>
<dbReference type="InterPro" id="IPR000399">
    <property type="entry name" value="TPP-bd_CS"/>
</dbReference>
<evidence type="ECO:0000256" key="3">
    <source>
        <dbReference type="ARBA" id="ARBA00018936"/>
    </source>
</evidence>
<dbReference type="GO" id="GO:0030976">
    <property type="term" value="F:thiamine pyrophosphate binding"/>
    <property type="evidence" value="ECO:0007669"/>
    <property type="project" value="InterPro"/>
</dbReference>
<feature type="domain" description="Thiamine pyrophosphate enzyme central" evidence="8">
    <location>
        <begin position="1"/>
        <end position="73"/>
    </location>
</feature>
<evidence type="ECO:0000256" key="1">
    <source>
        <dbReference type="ARBA" id="ARBA00001964"/>
    </source>
</evidence>
<dbReference type="GO" id="GO:0003984">
    <property type="term" value="F:acetolactate synthase activity"/>
    <property type="evidence" value="ECO:0007669"/>
    <property type="project" value="TreeGrafter"/>
</dbReference>
<evidence type="ECO:0000256" key="2">
    <source>
        <dbReference type="ARBA" id="ARBA00007812"/>
    </source>
</evidence>
<dbReference type="OrthoDB" id="16262at2759"/>
<dbReference type="InterPro" id="IPR011766">
    <property type="entry name" value="TPP_enzyme_TPP-bd"/>
</dbReference>
<evidence type="ECO:0000256" key="6">
    <source>
        <dbReference type="ARBA" id="ARBA00048738"/>
    </source>
</evidence>
<dbReference type="CDD" id="cd02015">
    <property type="entry name" value="TPP_AHAS"/>
    <property type="match status" value="1"/>
</dbReference>
<evidence type="ECO:0000256" key="4">
    <source>
        <dbReference type="ARBA" id="ARBA00023052"/>
    </source>
</evidence>
<reference evidence="10" key="1">
    <citation type="submission" date="2020-11" db="EMBL/GenBank/DDBJ databases">
        <authorList>
            <person name="Tran Van P."/>
        </authorList>
    </citation>
    <scope>NUCLEOTIDE SEQUENCE</scope>
</reference>
<evidence type="ECO:0000256" key="7">
    <source>
        <dbReference type="ARBA" id="ARBA00048767"/>
    </source>
</evidence>
<evidence type="ECO:0000256" key="5">
    <source>
        <dbReference type="ARBA" id="ARBA00030510"/>
    </source>
</evidence>
<dbReference type="PROSITE" id="PS00187">
    <property type="entry name" value="TPP_ENZYMES"/>
    <property type="match status" value="1"/>
</dbReference>
<dbReference type="InterPro" id="IPR029061">
    <property type="entry name" value="THDP-binding"/>
</dbReference>
<dbReference type="GO" id="GO:0009097">
    <property type="term" value="P:isoleucine biosynthetic process"/>
    <property type="evidence" value="ECO:0007669"/>
    <property type="project" value="TreeGrafter"/>
</dbReference>
<feature type="domain" description="Thiamine pyrophosphate enzyme TPP-binding" evidence="9">
    <location>
        <begin position="140"/>
        <end position="287"/>
    </location>
</feature>
<evidence type="ECO:0000313" key="10">
    <source>
        <dbReference type="EMBL" id="CAD7237934.1"/>
    </source>
</evidence>
<keyword evidence="4" id="KW-0786">Thiamine pyrophosphate</keyword>
<sequence length="328" mass="36732">MMGMHGTVEANRAISEADLLISFGMRFDDRVTGKLEEYAANADVIHVEIDPSEIEKNVATTVAVNADVFRTLHVLLGDPMLTFKPRRRWFEKIEGYRQEIREDLAEEISKGVGDSGKLLMKSIIRELSDLTAGEDLIVPDVGQHQMMAARFYCFRKENSWFASGGAGTMGASLPMAIGVKLARPKERVWSISGDGGFQMNMQELGTIMEQKIDIKMLLLNNGYLGMVRQWQTLFYDGRYAGTPMHSPDFGYIAKAYGIAYEKVEKKDDIKPALERAMKKKGPILVEFLCDPNEVILPMIPAGGGFDDMIVRRPELQKKSAKQRKGGKK</sequence>
<protein>
    <recommendedName>
        <fullName evidence="3">2-hydroxyacyl-CoA lyase 2</fullName>
    </recommendedName>
    <alternativeName>
        <fullName evidence="5">IlvB-like protein</fullName>
    </alternativeName>
</protein>
<comment type="catalytic activity">
    <reaction evidence="7">
        <text>(2R)-hydroxyhexadecanoyl-CoA = pentadecanal + formyl-CoA</text>
        <dbReference type="Rhea" id="RHEA:55212"/>
        <dbReference type="ChEBI" id="CHEBI:17302"/>
        <dbReference type="ChEBI" id="CHEBI:57376"/>
        <dbReference type="ChEBI" id="CHEBI:138654"/>
    </reaction>
    <physiologicalReaction direction="left-to-right" evidence="7">
        <dbReference type="Rhea" id="RHEA:55213"/>
    </physiologicalReaction>
</comment>
<dbReference type="PANTHER" id="PTHR18968:SF13">
    <property type="entry name" value="ACETOLACTATE SYNTHASE CATALYTIC SUBUNIT, MITOCHONDRIAL"/>
    <property type="match status" value="1"/>
</dbReference>
<dbReference type="Gene3D" id="3.40.50.970">
    <property type="match status" value="1"/>
</dbReference>
<dbReference type="GO" id="GO:0050660">
    <property type="term" value="F:flavin adenine dinucleotide binding"/>
    <property type="evidence" value="ECO:0007669"/>
    <property type="project" value="TreeGrafter"/>
</dbReference>
<dbReference type="GO" id="GO:0000287">
    <property type="term" value="F:magnesium ion binding"/>
    <property type="evidence" value="ECO:0007669"/>
    <property type="project" value="InterPro"/>
</dbReference>
<evidence type="ECO:0000259" key="9">
    <source>
        <dbReference type="Pfam" id="PF02775"/>
    </source>
</evidence>
<dbReference type="Pfam" id="PF00205">
    <property type="entry name" value="TPP_enzyme_M"/>
    <property type="match status" value="1"/>
</dbReference>
<dbReference type="PANTHER" id="PTHR18968">
    <property type="entry name" value="THIAMINE PYROPHOSPHATE ENZYMES"/>
    <property type="match status" value="1"/>
</dbReference>
<accession>A0A7R8WTL9</accession>
<organism evidence="10">
    <name type="scientific">Cyprideis torosa</name>
    <dbReference type="NCBI Taxonomy" id="163714"/>
    <lineage>
        <taxon>Eukaryota</taxon>
        <taxon>Metazoa</taxon>
        <taxon>Ecdysozoa</taxon>
        <taxon>Arthropoda</taxon>
        <taxon>Crustacea</taxon>
        <taxon>Oligostraca</taxon>
        <taxon>Ostracoda</taxon>
        <taxon>Podocopa</taxon>
        <taxon>Podocopida</taxon>
        <taxon>Cytherocopina</taxon>
        <taxon>Cytheroidea</taxon>
        <taxon>Cytherideidae</taxon>
        <taxon>Cyprideis</taxon>
    </lineage>
</organism>